<evidence type="ECO:0000313" key="3">
    <source>
        <dbReference type="Proteomes" id="UP000604083"/>
    </source>
</evidence>
<comment type="caution">
    <text evidence="2">The sequence shown here is derived from an EMBL/GenBank/DDBJ whole genome shotgun (WGS) entry which is preliminary data.</text>
</comment>
<keyword evidence="1" id="KW-0732">Signal</keyword>
<dbReference type="PROSITE" id="PS51257">
    <property type="entry name" value="PROKAR_LIPOPROTEIN"/>
    <property type="match status" value="1"/>
</dbReference>
<dbReference type="RefSeq" id="WP_200392637.1">
    <property type="nucleotide sequence ID" value="NZ_JAENIO010000044.1"/>
</dbReference>
<sequence>MKTLTISTLAILGFALASCNTARSVGNAAGGAVKATGETIGDAAEGTVDAGKKVGSAVGQDVKATGRAISGE</sequence>
<name>A0A934VNL3_9BACT</name>
<dbReference type="AlphaFoldDB" id="A0A934VNL3"/>
<protein>
    <recommendedName>
        <fullName evidence="4">Entericidin EcnAB</fullName>
    </recommendedName>
</protein>
<evidence type="ECO:0008006" key="4">
    <source>
        <dbReference type="Google" id="ProtNLM"/>
    </source>
</evidence>
<dbReference type="Proteomes" id="UP000604083">
    <property type="component" value="Unassembled WGS sequence"/>
</dbReference>
<proteinExistence type="predicted"/>
<keyword evidence="3" id="KW-1185">Reference proteome</keyword>
<accession>A0A934VNL3</accession>
<feature type="signal peptide" evidence="1">
    <location>
        <begin position="1"/>
        <end position="17"/>
    </location>
</feature>
<dbReference type="EMBL" id="JAENIO010000044">
    <property type="protein sequence ID" value="MBK1835201.1"/>
    <property type="molecule type" value="Genomic_DNA"/>
</dbReference>
<feature type="chain" id="PRO_5037450433" description="Entericidin EcnAB" evidence="1">
    <location>
        <begin position="18"/>
        <end position="72"/>
    </location>
</feature>
<reference evidence="2" key="1">
    <citation type="submission" date="2021-01" db="EMBL/GenBank/DDBJ databases">
        <title>Modified the classification status of verrucomicrobia.</title>
        <authorList>
            <person name="Feng X."/>
        </authorList>
    </citation>
    <scope>NUCLEOTIDE SEQUENCE</scope>
    <source>
        <strain evidence="2">KCTC 12986</strain>
    </source>
</reference>
<evidence type="ECO:0000313" key="2">
    <source>
        <dbReference type="EMBL" id="MBK1835201.1"/>
    </source>
</evidence>
<organism evidence="2 3">
    <name type="scientific">Roseibacillus ishigakijimensis</name>
    <dbReference type="NCBI Taxonomy" id="454146"/>
    <lineage>
        <taxon>Bacteria</taxon>
        <taxon>Pseudomonadati</taxon>
        <taxon>Verrucomicrobiota</taxon>
        <taxon>Verrucomicrobiia</taxon>
        <taxon>Verrucomicrobiales</taxon>
        <taxon>Verrucomicrobiaceae</taxon>
        <taxon>Roseibacillus</taxon>
    </lineage>
</organism>
<evidence type="ECO:0000256" key="1">
    <source>
        <dbReference type="SAM" id="SignalP"/>
    </source>
</evidence>
<gene>
    <name evidence="2" type="ORF">JIN78_14115</name>
</gene>